<dbReference type="Gene3D" id="2.10.290.10">
    <property type="entry name" value="YfgJ-like"/>
    <property type="match status" value="1"/>
</dbReference>
<dbReference type="EMBL" id="BAABJZ010000073">
    <property type="protein sequence ID" value="GAA4887896.1"/>
    <property type="molecule type" value="Genomic_DNA"/>
</dbReference>
<dbReference type="InterPro" id="IPR010807">
    <property type="entry name" value="YfgJ-like"/>
</dbReference>
<dbReference type="InterPro" id="IPR029037">
    <property type="entry name" value="DUF1407/YfgJ-like_sf"/>
</dbReference>
<dbReference type="RefSeq" id="WP_345335403.1">
    <property type="nucleotide sequence ID" value="NZ_BAABJZ010000073.1"/>
</dbReference>
<keyword evidence="2" id="KW-1185">Reference proteome</keyword>
<accession>A0ABP9F482</accession>
<comment type="caution">
    <text evidence="1">The sequence shown here is derived from an EMBL/GenBank/DDBJ whole genome shotgun (WGS) entry which is preliminary data.</text>
</comment>
<evidence type="ECO:0000313" key="2">
    <source>
        <dbReference type="Proteomes" id="UP001499988"/>
    </source>
</evidence>
<dbReference type="Pfam" id="PF07191">
    <property type="entry name" value="Zn_ribbon_6"/>
    <property type="match status" value="1"/>
</dbReference>
<gene>
    <name evidence="1" type="ORF">GCM10023333_21660</name>
</gene>
<reference evidence="2" key="1">
    <citation type="journal article" date="2019" name="Int. J. Syst. Evol. Microbiol.">
        <title>The Global Catalogue of Microorganisms (GCM) 10K type strain sequencing project: providing services to taxonomists for standard genome sequencing and annotation.</title>
        <authorList>
            <consortium name="The Broad Institute Genomics Platform"/>
            <consortium name="The Broad Institute Genome Sequencing Center for Infectious Disease"/>
            <person name="Wu L."/>
            <person name="Ma J."/>
        </authorList>
    </citation>
    <scope>NUCLEOTIDE SEQUENCE [LARGE SCALE GENOMIC DNA]</scope>
    <source>
        <strain evidence="2">JCM 18401</strain>
    </source>
</reference>
<protein>
    <submittedName>
        <fullName evidence="1">Zinc ribbon domain-containing protein</fullName>
    </submittedName>
</protein>
<dbReference type="Proteomes" id="UP001499988">
    <property type="component" value="Unassembled WGS sequence"/>
</dbReference>
<name>A0ABP9F482_9GAMM</name>
<organism evidence="1 2">
    <name type="scientific">Ferrimonas pelagia</name>
    <dbReference type="NCBI Taxonomy" id="1177826"/>
    <lineage>
        <taxon>Bacteria</taxon>
        <taxon>Pseudomonadati</taxon>
        <taxon>Pseudomonadota</taxon>
        <taxon>Gammaproteobacteria</taxon>
        <taxon>Alteromonadales</taxon>
        <taxon>Ferrimonadaceae</taxon>
        <taxon>Ferrimonas</taxon>
    </lineage>
</organism>
<evidence type="ECO:0000313" key="1">
    <source>
        <dbReference type="EMBL" id="GAA4887896.1"/>
    </source>
</evidence>
<dbReference type="SUPFAM" id="SSF161187">
    <property type="entry name" value="YfgJ-like"/>
    <property type="match status" value="1"/>
</dbReference>
<sequence length="80" mass="8914">MSRHCPHCQQPLDWTGTHYHCAACQQDLRHLALCPDCQAELDKLQACGSASYFCHGRCNALKSKSRVLSRFEPIGPPSSD</sequence>
<proteinExistence type="predicted"/>